<dbReference type="AlphaFoldDB" id="A0A392WF74"/>
<name>A0A392WF74_9FABA</name>
<protein>
    <submittedName>
        <fullName evidence="1">Uncharacterized protein</fullName>
    </submittedName>
</protein>
<feature type="non-terminal residue" evidence="1">
    <location>
        <position position="62"/>
    </location>
</feature>
<dbReference type="EMBL" id="LXQA011445220">
    <property type="protein sequence ID" value="MCI97491.1"/>
    <property type="molecule type" value="Genomic_DNA"/>
</dbReference>
<proteinExistence type="predicted"/>
<accession>A0A392WF74</accession>
<feature type="non-terminal residue" evidence="1">
    <location>
        <position position="1"/>
    </location>
</feature>
<evidence type="ECO:0000313" key="2">
    <source>
        <dbReference type="Proteomes" id="UP000265520"/>
    </source>
</evidence>
<comment type="caution">
    <text evidence="1">The sequence shown here is derived from an EMBL/GenBank/DDBJ whole genome shotgun (WGS) entry which is preliminary data.</text>
</comment>
<dbReference type="Proteomes" id="UP000265520">
    <property type="component" value="Unassembled WGS sequence"/>
</dbReference>
<evidence type="ECO:0000313" key="1">
    <source>
        <dbReference type="EMBL" id="MCI97491.1"/>
    </source>
</evidence>
<sequence>ADNESEEALELVTRAELVGKIKVIVGDCLAAGKFGWKNAISQLKFLNSDVDLKTEGMGMLKE</sequence>
<keyword evidence="2" id="KW-1185">Reference proteome</keyword>
<organism evidence="1 2">
    <name type="scientific">Trifolium medium</name>
    <dbReference type="NCBI Taxonomy" id="97028"/>
    <lineage>
        <taxon>Eukaryota</taxon>
        <taxon>Viridiplantae</taxon>
        <taxon>Streptophyta</taxon>
        <taxon>Embryophyta</taxon>
        <taxon>Tracheophyta</taxon>
        <taxon>Spermatophyta</taxon>
        <taxon>Magnoliopsida</taxon>
        <taxon>eudicotyledons</taxon>
        <taxon>Gunneridae</taxon>
        <taxon>Pentapetalae</taxon>
        <taxon>rosids</taxon>
        <taxon>fabids</taxon>
        <taxon>Fabales</taxon>
        <taxon>Fabaceae</taxon>
        <taxon>Papilionoideae</taxon>
        <taxon>50 kb inversion clade</taxon>
        <taxon>NPAAA clade</taxon>
        <taxon>Hologalegina</taxon>
        <taxon>IRL clade</taxon>
        <taxon>Trifolieae</taxon>
        <taxon>Trifolium</taxon>
    </lineage>
</organism>
<reference evidence="1 2" key="1">
    <citation type="journal article" date="2018" name="Front. Plant Sci.">
        <title>Red Clover (Trifolium pratense) and Zigzag Clover (T. medium) - A Picture of Genomic Similarities and Differences.</title>
        <authorList>
            <person name="Dluhosova J."/>
            <person name="Istvanek J."/>
            <person name="Nedelnik J."/>
            <person name="Repkova J."/>
        </authorList>
    </citation>
    <scope>NUCLEOTIDE SEQUENCE [LARGE SCALE GENOMIC DNA]</scope>
    <source>
        <strain evidence="2">cv. 10/8</strain>
        <tissue evidence="1">Leaf</tissue>
    </source>
</reference>